<dbReference type="EMBL" id="JAGGOB010000023">
    <property type="protein sequence ID" value="MBT2329408.1"/>
    <property type="molecule type" value="Genomic_DNA"/>
</dbReference>
<comment type="caution">
    <text evidence="2">The sequence shown here is derived from an EMBL/GenBank/DDBJ whole genome shotgun (WGS) entry which is preliminary data.</text>
</comment>
<accession>A0A944DK47</accession>
<keyword evidence="1" id="KW-0812">Transmembrane</keyword>
<evidence type="ECO:0000313" key="2">
    <source>
        <dbReference type="EMBL" id="MBT2329408.1"/>
    </source>
</evidence>
<reference evidence="2" key="1">
    <citation type="submission" date="2021-03" db="EMBL/GenBank/DDBJ databases">
        <title>Genomic analysis provides insights into the functional capacity of soil bacteria communities inhabiting an altitudinal gradient in the Atacama Desert.</title>
        <authorList>
            <person name="Gonzalez M."/>
            <person name="Maldonado J."/>
            <person name="Maza F."/>
            <person name="Hodar C."/>
            <person name="Cortes M."/>
            <person name="Palma R."/>
            <person name="Andreani C."/>
            <person name="Gaete A."/>
            <person name="Vasquez-Dean J."/>
            <person name="Acuna V."/>
            <person name="Aguado M."/>
            <person name="Mandakovic D."/>
            <person name="Latorre M."/>
            <person name="Orellana A."/>
            <person name="Gutierrez R."/>
            <person name="Montecino M."/>
            <person name="Allende M."/>
            <person name="Maass A."/>
            <person name="Cambiazo V."/>
        </authorList>
    </citation>
    <scope>NUCLEOTIDE SEQUENCE</scope>
    <source>
        <strain evidence="2">ISL-25</strain>
    </source>
</reference>
<evidence type="ECO:0000256" key="1">
    <source>
        <dbReference type="SAM" id="Phobius"/>
    </source>
</evidence>
<keyword evidence="1" id="KW-0472">Membrane</keyword>
<dbReference type="Proteomes" id="UP000692896">
    <property type="component" value="Unassembled WGS sequence"/>
</dbReference>
<proteinExistence type="predicted"/>
<sequence>MQSMKKQSQQGATLIETSLWLIILGIVVAAAIVLFVVVSGKMQITKAQEEIITVVPAIIQQFTPQSNFDGLTPDAVNSSGLFTQEQFNAGFFTSPFGSTSQIGFYAVPSTNSTAGAMVISFVPEAACLALSAMSWPDSIIGMDTVKTPAAPTAPSTVITDGDGNLLYGTGHATQSVANQTLGCTPTADGAVNLNIYFVKK</sequence>
<keyword evidence="1" id="KW-1133">Transmembrane helix</keyword>
<gene>
    <name evidence="2" type="ORF">J7E47_11825</name>
</gene>
<dbReference type="AlphaFoldDB" id="A0A944DK47"/>
<feature type="transmembrane region" description="Helical" evidence="1">
    <location>
        <begin position="20"/>
        <end position="38"/>
    </location>
</feature>
<dbReference type="RefSeq" id="WP_214916248.1">
    <property type="nucleotide sequence ID" value="NZ_JAGGNX010000006.1"/>
</dbReference>
<evidence type="ECO:0008006" key="4">
    <source>
        <dbReference type="Google" id="ProtNLM"/>
    </source>
</evidence>
<organism evidence="2 3">
    <name type="scientific">Pseudomonas fluorescens</name>
    <dbReference type="NCBI Taxonomy" id="294"/>
    <lineage>
        <taxon>Bacteria</taxon>
        <taxon>Pseudomonadati</taxon>
        <taxon>Pseudomonadota</taxon>
        <taxon>Gammaproteobacteria</taxon>
        <taxon>Pseudomonadales</taxon>
        <taxon>Pseudomonadaceae</taxon>
        <taxon>Pseudomonas</taxon>
    </lineage>
</organism>
<evidence type="ECO:0000313" key="3">
    <source>
        <dbReference type="Proteomes" id="UP000692896"/>
    </source>
</evidence>
<dbReference type="Gene3D" id="3.30.1690.10">
    <property type="entry name" value="TcpA-like pilin"/>
    <property type="match status" value="1"/>
</dbReference>
<name>A0A944DK47_PSEFL</name>
<protein>
    <recommendedName>
        <fullName evidence="4">Type 4 secretion system PilS N-terminal domain-containing protein</fullName>
    </recommendedName>
</protein>